<sequence>MEELLAIVYHLWTLRTSLFKQKKPWYVDLKACISRLPENGYGANVPTWPSRLHTPPDRLQSIQYESYIARKELLKAESKFWSETIAGYVRAWHWKKFKLRNVMDMKAGFGGFAAALIDQGFDCWVLNVVPVSGSNTLPVLYDRGLLGVMHDWYHSKLKRCNMSTIMLEMDRILRPGGRVYIRDSLDVMDELLQIAKAMGWQATLRDTSEGPHASYRILTCDKRLLRP</sequence>
<evidence type="ECO:0000256" key="2">
    <source>
        <dbReference type="ARBA" id="ARBA00022679"/>
    </source>
</evidence>
<comment type="caution">
    <text evidence="5">The sequence shown here is derived from an EMBL/GenBank/DDBJ whole genome shotgun (WGS) entry which is preliminary data.</text>
</comment>
<name>A0A8X7Z048_POPTO</name>
<dbReference type="AlphaFoldDB" id="A0A8X7Z048"/>
<comment type="subcellular location">
    <subcellularLocation>
        <location evidence="4">Membrane</location>
        <topology evidence="4">Single-pass type II membrane protein</topology>
    </subcellularLocation>
</comment>
<keyword evidence="1 4" id="KW-0489">Methyltransferase</keyword>
<protein>
    <recommendedName>
        <fullName evidence="4">Methyltransferase</fullName>
        <ecNumber evidence="4">2.1.1.-</ecNumber>
    </recommendedName>
</protein>
<evidence type="ECO:0000313" key="6">
    <source>
        <dbReference type="Proteomes" id="UP000886885"/>
    </source>
</evidence>
<keyword evidence="2 4" id="KW-0808">Transferase</keyword>
<keyword evidence="6" id="KW-1185">Reference proteome</keyword>
<gene>
    <name evidence="5" type="ORF">POTOM_036684</name>
</gene>
<dbReference type="GO" id="GO:0032259">
    <property type="term" value="P:methylation"/>
    <property type="evidence" value="ECO:0007669"/>
    <property type="project" value="UniProtKB-KW"/>
</dbReference>
<reference evidence="5" key="1">
    <citation type="journal article" date="2020" name="bioRxiv">
        <title>Hybrid origin of Populus tomentosa Carr. identified through genome sequencing and phylogenomic analysis.</title>
        <authorList>
            <person name="An X."/>
            <person name="Gao K."/>
            <person name="Chen Z."/>
            <person name="Li J."/>
            <person name="Yang X."/>
            <person name="Yang X."/>
            <person name="Zhou J."/>
            <person name="Guo T."/>
            <person name="Zhao T."/>
            <person name="Huang S."/>
            <person name="Miao D."/>
            <person name="Khan W.U."/>
            <person name="Rao P."/>
            <person name="Ye M."/>
            <person name="Lei B."/>
            <person name="Liao W."/>
            <person name="Wang J."/>
            <person name="Ji L."/>
            <person name="Li Y."/>
            <person name="Guo B."/>
            <person name="Mustafa N.S."/>
            <person name="Li S."/>
            <person name="Yun Q."/>
            <person name="Keller S.R."/>
            <person name="Mao J."/>
            <person name="Zhang R."/>
            <person name="Strauss S.H."/>
        </authorList>
    </citation>
    <scope>NUCLEOTIDE SEQUENCE</scope>
    <source>
        <strain evidence="5">GM15</strain>
        <tissue evidence="5">Leaf</tissue>
    </source>
</reference>
<evidence type="ECO:0000256" key="1">
    <source>
        <dbReference type="ARBA" id="ARBA00022603"/>
    </source>
</evidence>
<dbReference type="EMBL" id="JAAWWB010000019">
    <property type="protein sequence ID" value="KAG6760181.1"/>
    <property type="molecule type" value="Genomic_DNA"/>
</dbReference>
<dbReference type="Proteomes" id="UP000886885">
    <property type="component" value="Chromosome 10A"/>
</dbReference>
<evidence type="ECO:0000256" key="3">
    <source>
        <dbReference type="ARBA" id="ARBA00023180"/>
    </source>
</evidence>
<evidence type="ECO:0000256" key="4">
    <source>
        <dbReference type="RuleBase" id="RU366043"/>
    </source>
</evidence>
<dbReference type="OrthoDB" id="2013972at2759"/>
<dbReference type="InterPro" id="IPR004159">
    <property type="entry name" value="Put_SAM_MeTrfase"/>
</dbReference>
<dbReference type="GO" id="GO:0005802">
    <property type="term" value="C:trans-Golgi network"/>
    <property type="evidence" value="ECO:0007669"/>
    <property type="project" value="TreeGrafter"/>
</dbReference>
<accession>A0A8X7Z048</accession>
<dbReference type="Pfam" id="PF03141">
    <property type="entry name" value="Methyltransf_29"/>
    <property type="match status" value="2"/>
</dbReference>
<organism evidence="5 6">
    <name type="scientific">Populus tomentosa</name>
    <name type="common">Chinese white poplar</name>
    <dbReference type="NCBI Taxonomy" id="118781"/>
    <lineage>
        <taxon>Eukaryota</taxon>
        <taxon>Viridiplantae</taxon>
        <taxon>Streptophyta</taxon>
        <taxon>Embryophyta</taxon>
        <taxon>Tracheophyta</taxon>
        <taxon>Spermatophyta</taxon>
        <taxon>Magnoliopsida</taxon>
        <taxon>eudicotyledons</taxon>
        <taxon>Gunneridae</taxon>
        <taxon>Pentapetalae</taxon>
        <taxon>rosids</taxon>
        <taxon>fabids</taxon>
        <taxon>Malpighiales</taxon>
        <taxon>Salicaceae</taxon>
        <taxon>Saliceae</taxon>
        <taxon>Populus</taxon>
    </lineage>
</organism>
<dbReference type="EC" id="2.1.1.-" evidence="4"/>
<dbReference type="GO" id="GO:0008168">
    <property type="term" value="F:methyltransferase activity"/>
    <property type="evidence" value="ECO:0007669"/>
    <property type="project" value="UniProtKB-UniRule"/>
</dbReference>
<keyword evidence="4" id="KW-0735">Signal-anchor</keyword>
<comment type="similarity">
    <text evidence="4">Belongs to the methyltransferase superfamily.</text>
</comment>
<keyword evidence="4" id="KW-0812">Transmembrane</keyword>
<evidence type="ECO:0000313" key="5">
    <source>
        <dbReference type="EMBL" id="KAG6760181.1"/>
    </source>
</evidence>
<dbReference type="GO" id="GO:0016020">
    <property type="term" value="C:membrane"/>
    <property type="evidence" value="ECO:0007669"/>
    <property type="project" value="UniProtKB-SubCell"/>
</dbReference>
<keyword evidence="3 4" id="KW-0325">Glycoprotein</keyword>
<proteinExistence type="inferred from homology"/>
<dbReference type="PANTHER" id="PTHR10108:SF979">
    <property type="entry name" value="METHYLTRANSFERASE PMT11-RELATED"/>
    <property type="match status" value="1"/>
</dbReference>
<dbReference type="GO" id="GO:0005768">
    <property type="term" value="C:endosome"/>
    <property type="evidence" value="ECO:0007669"/>
    <property type="project" value="TreeGrafter"/>
</dbReference>
<dbReference type="PANTHER" id="PTHR10108">
    <property type="entry name" value="SAM-DEPENDENT METHYLTRANSFERASE"/>
    <property type="match status" value="1"/>
</dbReference>